<accession>A0AAN9G7E9</accession>
<evidence type="ECO:0000256" key="3">
    <source>
        <dbReference type="ARBA" id="ARBA00022989"/>
    </source>
</evidence>
<dbReference type="AlphaFoldDB" id="A0AAN9G7E9"/>
<feature type="transmembrane region" description="Helical" evidence="5">
    <location>
        <begin position="31"/>
        <end position="51"/>
    </location>
</feature>
<dbReference type="GO" id="GO:0016020">
    <property type="term" value="C:membrane"/>
    <property type="evidence" value="ECO:0007669"/>
    <property type="project" value="UniProtKB-SubCell"/>
</dbReference>
<dbReference type="SUPFAM" id="SSF81321">
    <property type="entry name" value="Family A G protein-coupled receptor-like"/>
    <property type="match status" value="1"/>
</dbReference>
<name>A0AAN9G7E9_9CAEN</name>
<dbReference type="PANTHER" id="PTHR46641">
    <property type="entry name" value="FMRFAMIDE RECEPTOR-RELATED"/>
    <property type="match status" value="1"/>
</dbReference>
<feature type="transmembrane region" description="Helical" evidence="5">
    <location>
        <begin position="257"/>
        <end position="280"/>
    </location>
</feature>
<organism evidence="7 8">
    <name type="scientific">Littorina saxatilis</name>
    <dbReference type="NCBI Taxonomy" id="31220"/>
    <lineage>
        <taxon>Eukaryota</taxon>
        <taxon>Metazoa</taxon>
        <taxon>Spiralia</taxon>
        <taxon>Lophotrochozoa</taxon>
        <taxon>Mollusca</taxon>
        <taxon>Gastropoda</taxon>
        <taxon>Caenogastropoda</taxon>
        <taxon>Littorinimorpha</taxon>
        <taxon>Littorinoidea</taxon>
        <taxon>Littorinidae</taxon>
        <taxon>Littorina</taxon>
    </lineage>
</organism>
<dbReference type="PROSITE" id="PS50262">
    <property type="entry name" value="G_PROTEIN_RECEP_F1_2"/>
    <property type="match status" value="1"/>
</dbReference>
<evidence type="ECO:0000256" key="1">
    <source>
        <dbReference type="ARBA" id="ARBA00004370"/>
    </source>
</evidence>
<evidence type="ECO:0000256" key="4">
    <source>
        <dbReference type="ARBA" id="ARBA00023136"/>
    </source>
</evidence>
<feature type="transmembrane region" description="Helical" evidence="5">
    <location>
        <begin position="99"/>
        <end position="118"/>
    </location>
</feature>
<feature type="domain" description="G-protein coupled receptors family 1 profile" evidence="6">
    <location>
        <begin position="43"/>
        <end position="277"/>
    </location>
</feature>
<comment type="caution">
    <text evidence="7">The sequence shown here is derived from an EMBL/GenBank/DDBJ whole genome shotgun (WGS) entry which is preliminary data.</text>
</comment>
<dbReference type="InterPro" id="IPR017452">
    <property type="entry name" value="GPCR_Rhodpsn_7TM"/>
</dbReference>
<evidence type="ECO:0000256" key="2">
    <source>
        <dbReference type="ARBA" id="ARBA00022692"/>
    </source>
</evidence>
<feature type="transmembrane region" description="Helical" evidence="5">
    <location>
        <begin position="167"/>
        <end position="190"/>
    </location>
</feature>
<dbReference type="InterPro" id="IPR052954">
    <property type="entry name" value="GPCR-Ligand_Int"/>
</dbReference>
<evidence type="ECO:0000259" key="6">
    <source>
        <dbReference type="PROSITE" id="PS50262"/>
    </source>
</evidence>
<dbReference type="Gene3D" id="1.20.1070.10">
    <property type="entry name" value="Rhodopsin 7-helix transmembrane proteins"/>
    <property type="match status" value="1"/>
</dbReference>
<evidence type="ECO:0000256" key="5">
    <source>
        <dbReference type="SAM" id="Phobius"/>
    </source>
</evidence>
<keyword evidence="3 5" id="KW-1133">Transmembrane helix</keyword>
<feature type="transmembrane region" description="Helical" evidence="5">
    <location>
        <begin position="217"/>
        <end position="237"/>
    </location>
</feature>
<protein>
    <recommendedName>
        <fullName evidence="6">G-protein coupled receptors family 1 profile domain-containing protein</fullName>
    </recommendedName>
</protein>
<reference evidence="7 8" key="1">
    <citation type="submission" date="2024-02" db="EMBL/GenBank/DDBJ databases">
        <title>Chromosome-scale genome assembly of the rough periwinkle Littorina saxatilis.</title>
        <authorList>
            <person name="De Jode A."/>
            <person name="Faria R."/>
            <person name="Formenti G."/>
            <person name="Sims Y."/>
            <person name="Smith T.P."/>
            <person name="Tracey A."/>
            <person name="Wood J.M.D."/>
            <person name="Zagrodzka Z.B."/>
            <person name="Johannesson K."/>
            <person name="Butlin R.K."/>
            <person name="Leder E.H."/>
        </authorList>
    </citation>
    <scope>NUCLEOTIDE SEQUENCE [LARGE SCALE GENOMIC DNA]</scope>
    <source>
        <strain evidence="7">Snail1</strain>
        <tissue evidence="7">Muscle</tissue>
    </source>
</reference>
<dbReference type="InterPro" id="IPR000276">
    <property type="entry name" value="GPCR_Rhodpsn"/>
</dbReference>
<keyword evidence="8" id="KW-1185">Reference proteome</keyword>
<comment type="subcellular location">
    <subcellularLocation>
        <location evidence="1">Membrane</location>
    </subcellularLocation>
</comment>
<evidence type="ECO:0000313" key="8">
    <source>
        <dbReference type="Proteomes" id="UP001374579"/>
    </source>
</evidence>
<evidence type="ECO:0000313" key="7">
    <source>
        <dbReference type="EMBL" id="KAK7098041.1"/>
    </source>
</evidence>
<keyword evidence="4 5" id="KW-0472">Membrane</keyword>
<feature type="transmembrane region" description="Helical" evidence="5">
    <location>
        <begin position="139"/>
        <end position="161"/>
    </location>
</feature>
<proteinExistence type="predicted"/>
<dbReference type="PRINTS" id="PR00237">
    <property type="entry name" value="GPCRRHODOPSN"/>
</dbReference>
<dbReference type="EMBL" id="JBAMIC010000013">
    <property type="protein sequence ID" value="KAK7098041.1"/>
    <property type="molecule type" value="Genomic_DNA"/>
</dbReference>
<dbReference type="Proteomes" id="UP001374579">
    <property type="component" value="Unassembled WGS sequence"/>
</dbReference>
<gene>
    <name evidence="7" type="ORF">V1264_004931</name>
</gene>
<dbReference type="PANTHER" id="PTHR46641:SF2">
    <property type="entry name" value="FMRFAMIDE RECEPTOR"/>
    <property type="match status" value="1"/>
</dbReference>
<keyword evidence="2 5" id="KW-0812">Transmembrane</keyword>
<dbReference type="GO" id="GO:0004930">
    <property type="term" value="F:G protein-coupled receptor activity"/>
    <property type="evidence" value="ECO:0007669"/>
    <property type="project" value="InterPro"/>
</dbReference>
<sequence>MNESTDDTTACTVSLHADPSVLPAERVLNHYVTSPVAVLGVFGNLVCLVVWSAESHFNPTTLFLKVLAVSDTFLLVEFLLRHCGILVTVPLVFHSFYVYSRLLTVHTTLALIIIRWIAVFRPLRMKILLSKRRAITGCVLMIFLCFLAGLPYVITAVYFQHLRLRTYYIIHGTCLALPVMVLVCLNVSLVRKLIAHRRQIAAHTTSWAASSSRFYRLLLAIVCLSVSSTIAYPVSLACMVEGQPTIESDCGQFCTGLMFAVADLFEVVNSAINIVFYLLFISKFRRLLRQTICCCPGVLIWPIWSAGPQKKQLSN</sequence>